<accession>A0ACC3NIF4</accession>
<sequence length="221" mass="23943">MGATRTTVIIVVGQIGALVGSTTIGYFSSFTGRRLAMMVACVFGGAIVPGYIIPRNDSLIASTFFQQFFVGGVWGPIPVHLIELSPVQLRTLFYSFTYQLGNLASSASSTIEATIGERFPLAPDPNTGAERYNYGKVIGIFLGAVWVYILLFVFLGPEMTQAERDEEAEAVLEYERLRAQGVSLVDIGAGRVKIQKLGGETTVQHVDDVESGGEKHAPERF</sequence>
<keyword evidence="2" id="KW-1185">Reference proteome</keyword>
<proteinExistence type="predicted"/>
<comment type="caution">
    <text evidence="1">The sequence shown here is derived from an EMBL/GenBank/DDBJ whole genome shotgun (WGS) entry which is preliminary data.</text>
</comment>
<evidence type="ECO:0000313" key="1">
    <source>
        <dbReference type="EMBL" id="KAK3717629.1"/>
    </source>
</evidence>
<organism evidence="1 2">
    <name type="scientific">Vermiconidia calcicola</name>
    <dbReference type="NCBI Taxonomy" id="1690605"/>
    <lineage>
        <taxon>Eukaryota</taxon>
        <taxon>Fungi</taxon>
        <taxon>Dikarya</taxon>
        <taxon>Ascomycota</taxon>
        <taxon>Pezizomycotina</taxon>
        <taxon>Dothideomycetes</taxon>
        <taxon>Dothideomycetidae</taxon>
        <taxon>Mycosphaerellales</taxon>
        <taxon>Extremaceae</taxon>
        <taxon>Vermiconidia</taxon>
    </lineage>
</organism>
<evidence type="ECO:0000313" key="2">
    <source>
        <dbReference type="Proteomes" id="UP001281147"/>
    </source>
</evidence>
<gene>
    <name evidence="1" type="ORF">LTR37_005696</name>
</gene>
<name>A0ACC3NIF4_9PEZI</name>
<dbReference type="EMBL" id="JAUTXU010000036">
    <property type="protein sequence ID" value="KAK3717629.1"/>
    <property type="molecule type" value="Genomic_DNA"/>
</dbReference>
<dbReference type="Proteomes" id="UP001281147">
    <property type="component" value="Unassembled WGS sequence"/>
</dbReference>
<reference evidence="1" key="1">
    <citation type="submission" date="2023-07" db="EMBL/GenBank/DDBJ databases">
        <title>Black Yeasts Isolated from many extreme environments.</title>
        <authorList>
            <person name="Coleine C."/>
            <person name="Stajich J.E."/>
            <person name="Selbmann L."/>
        </authorList>
    </citation>
    <scope>NUCLEOTIDE SEQUENCE</scope>
    <source>
        <strain evidence="1">CCFEE 5714</strain>
    </source>
</reference>
<protein>
    <submittedName>
        <fullName evidence="1">Uncharacterized protein</fullName>
    </submittedName>
</protein>